<evidence type="ECO:0000256" key="6">
    <source>
        <dbReference type="PROSITE-ProRule" id="PRU01398"/>
    </source>
</evidence>
<reference evidence="8" key="1">
    <citation type="submission" date="2019-11" db="EMBL/GenBank/DDBJ databases">
        <title>Epiphytic Pseudomonas syringae from cherry orchards.</title>
        <authorList>
            <person name="Hulin M.T."/>
        </authorList>
    </citation>
    <scope>NUCLEOTIDE SEQUENCE</scope>
    <source>
        <strain evidence="8">PA-2-1F</strain>
    </source>
</reference>
<dbReference type="InterPro" id="IPR003591">
    <property type="entry name" value="Leu-rich_rpt_typical-subtyp"/>
</dbReference>
<dbReference type="RefSeq" id="WP_236325594.1">
    <property type="nucleotide sequence ID" value="NZ_WJZX01000021.1"/>
</dbReference>
<gene>
    <name evidence="8" type="ORF">GIV46_08630</name>
</gene>
<evidence type="ECO:0000256" key="4">
    <source>
        <dbReference type="ARBA" id="ARBA00022737"/>
    </source>
</evidence>
<dbReference type="GO" id="GO:0005576">
    <property type="term" value="C:extracellular region"/>
    <property type="evidence" value="ECO:0007669"/>
    <property type="project" value="UniProtKB-UniRule"/>
</dbReference>
<keyword evidence="6" id="KW-0808">Transferase</keyword>
<dbReference type="EMBL" id="WJZX01000021">
    <property type="protein sequence ID" value="MCF5655085.1"/>
    <property type="molecule type" value="Genomic_DNA"/>
</dbReference>
<accession>A0AAP2WFD7</accession>
<dbReference type="Gene3D" id="1.20.58.360">
    <property type="entry name" value="Shigella T3SS effector IpaH defines"/>
    <property type="match status" value="1"/>
</dbReference>
<sequence>MPTDLPATPFQGRHVELIQNALPDWIKGTTPARIQALQRDGLGTPVPYPRATPAQHQALKTAVAEHWQAQTALDKRLGPLNDLRAFAESLLKGALLPHYGDVDMRNTSLRVYMNAPVAWWAINLKGGVHSKTLSLLDMALHNFAAGDRFVDHAFMGPEDARGQRQILSIRHQSTGQKLTVDHFKAICRTLDIGGRYQAELRTVLGFDQPAVAGVVRAEVVSQLKADLRSSAHLGLHSEHLPADAHQALLGFIDNPVNLTLDGQRLGCYSLSVADSPLAGVMLFTTDPEQRQAQGRVIAWVPQDPEHPLKQYASPKAFVETLTRQLRDGPDYPVFFSQFVAHAERGAFFAQVKAGSNLKFSLLDITQDTAHRADDPKKDTPWHYLYRVKLNKIVNDARELAVSTAYVDRLARRAWWDNLEKILSDVLNAALLVVTPFVPVLGQMMMVYSVYQLCDEVFEGLLDWAQGRGTQAAEHLLGVAENLAQFAVFAGAGKVGAVLRPKLSAFVEGMHPIEAQDGARKLWNPDLQPYAHPADRQAEDLRPLQDRHYKIRHDPATDEHRLVHPTRPDAYQPRVVLADDGAFVHEGEQPQRWDSQTLMRRLGPRVQGLSDPQLQALRIASGTDEGTLRSLYRYNEPVPPLLAASLDRLQAQVFPDAVSRKVRAGEPLPNGPSTDWFPQLLTELSGWPRDKALSVYLDSDPDGAALTFGHANAAEADTLTLSQSEALSGKLPEHALAFLDDSATRTLLGDDVAPEHQVQTLRDQLADQVMRNAPEISDKVYQTRELTDDPSLATLREPFDYLDSNAARTLLASATQAEREALAQRQLPLRLRNQARELAFANESALAYQGFDRPSPLPPASERLALNALKVYSDTFGKLRLEIREHSASGEVSCAVGPLSADTTRVLIRNARGYLFVDPANPHAASRTTLYQAILQALPATQRNALGFQLGEGGALKQWIKQRVESLAERRVVLAEPPVPVIQTRETSQLLGGPVLSRCPGATALTRLEYARQTLQLLFPSMTEERLTLFLEEIPEFDLVDTLQALEAEKQLLHVELQSWKNTVTIGGESENPYQDNRYAKKLIAQLLERCWADRFAEYTDGWGHVQHGTVLRFDLLTRDLLSLPPRLPTLSASFEHVTVLEATGCEFGDAHSDFLKHLPSLRGLNLANNRLTQLPEALQNMRFMRDLKLSGNRLALSGNELAQLKTLKHLKSLDLSKNPLQQAPDVSWMPGLRTLRLAGTQVDSWPAGLFAQPRTDEFLLDLRGTRINHLPDVAQGSAHARLVARTRLDRATLTDEARQRYETYRTDAGLDPNRTYEPRGANAFWLEGLEAAKRSESDALWKALEREQGSQGFFEVIDALQIKRPFANEADQGRYTANRPLLNQQVWRMLLAAYEDSALRERLFKMASFPGLCPDAGAQIFNEMGIEVLVSEAYRDAPNGAELEARLVTLARGSARLKQLAKVVGQDIALRLKPKAQGGQGQRFSSDVLNGEPGEIDEVDVHLAYQTSLAARLDLPWLSDHMLYRATANVSSKRIEKAFTAVTALGEGDGLVNQMLLEPWWEQHLRTAYESQCSDNEHEFGERFLALDDLQTEQAQWASADTLEAAERNRLRERLKTLADAAQVPESVVFADAPMSDDVYNRLLNDLGYNQQEWMRRLTRTALTAAANRTNRTR</sequence>
<dbReference type="InterPro" id="IPR050216">
    <property type="entry name" value="LRR_domain-containing"/>
</dbReference>
<dbReference type="Gene3D" id="3.80.10.10">
    <property type="entry name" value="Ribonuclease Inhibitor"/>
    <property type="match status" value="1"/>
</dbReference>
<organism evidence="8 9">
    <name type="scientific">Pseudomonas poae</name>
    <dbReference type="NCBI Taxonomy" id="200451"/>
    <lineage>
        <taxon>Bacteria</taxon>
        <taxon>Pseudomonadati</taxon>
        <taxon>Pseudomonadota</taxon>
        <taxon>Gammaproteobacteria</taxon>
        <taxon>Pseudomonadales</taxon>
        <taxon>Pseudomonadaceae</taxon>
        <taxon>Pseudomonas</taxon>
    </lineage>
</organism>
<evidence type="ECO:0000259" key="7">
    <source>
        <dbReference type="PROSITE" id="PS52053"/>
    </source>
</evidence>
<comment type="caution">
    <text evidence="8">The sequence shown here is derived from an EMBL/GenBank/DDBJ whole genome shotgun (WGS) entry which is preliminary data.</text>
</comment>
<evidence type="ECO:0000313" key="9">
    <source>
        <dbReference type="Proteomes" id="UP000814126"/>
    </source>
</evidence>
<dbReference type="SMART" id="SM00369">
    <property type="entry name" value="LRR_TYP"/>
    <property type="match status" value="3"/>
</dbReference>
<comment type="similarity">
    <text evidence="6">Belongs to the LRR-containing bacterial E3 ligase family.</text>
</comment>
<dbReference type="PROSITE" id="PS51450">
    <property type="entry name" value="LRR"/>
    <property type="match status" value="2"/>
</dbReference>
<keyword evidence="3" id="KW-0433">Leucine-rich repeat</keyword>
<keyword evidence="4" id="KW-0677">Repeat</keyword>
<keyword evidence="5" id="KW-0843">Virulence</keyword>
<evidence type="ECO:0000256" key="5">
    <source>
        <dbReference type="ARBA" id="ARBA00023026"/>
    </source>
</evidence>
<dbReference type="Pfam" id="PF14496">
    <property type="entry name" value="NEL"/>
    <property type="match status" value="1"/>
</dbReference>
<evidence type="ECO:0000256" key="2">
    <source>
        <dbReference type="ARBA" id="ARBA00012483"/>
    </source>
</evidence>
<dbReference type="EC" id="2.3.2.27" evidence="2"/>
<dbReference type="GO" id="GO:0005737">
    <property type="term" value="C:cytoplasm"/>
    <property type="evidence" value="ECO:0007669"/>
    <property type="project" value="TreeGrafter"/>
</dbReference>
<keyword evidence="6" id="KW-0832">Ubl conjugation</keyword>
<dbReference type="PROSITE" id="PS52053">
    <property type="entry name" value="NEL"/>
    <property type="match status" value="1"/>
</dbReference>
<dbReference type="InterPro" id="IPR001611">
    <property type="entry name" value="Leu-rich_rpt"/>
</dbReference>
<evidence type="ECO:0000256" key="3">
    <source>
        <dbReference type="ARBA" id="ARBA00022614"/>
    </source>
</evidence>
<proteinExistence type="inferred from homology"/>
<comment type="catalytic activity">
    <reaction evidence="1">
        <text>S-ubiquitinyl-[E2 ubiquitin-conjugating enzyme]-L-cysteine + [acceptor protein]-L-lysine = [E2 ubiquitin-conjugating enzyme]-L-cysteine + N(6)-ubiquitinyl-[acceptor protein]-L-lysine.</text>
        <dbReference type="EC" id="2.3.2.27"/>
    </reaction>
</comment>
<comment type="PTM">
    <text evidence="6">Ubiquitinated in the presence of host E1 ubiquitin-activating enzyme, E2 ubiquitin-conjugating enzyme and ubiquitin.</text>
</comment>
<protein>
    <recommendedName>
        <fullName evidence="2">RING-type E3 ubiquitin transferase</fullName>
        <ecNumber evidence="2">2.3.2.27</ecNumber>
    </recommendedName>
</protein>
<dbReference type="InterPro" id="IPR032675">
    <property type="entry name" value="LRR_dom_sf"/>
</dbReference>
<evidence type="ECO:0000313" key="8">
    <source>
        <dbReference type="EMBL" id="MCF5655085.1"/>
    </source>
</evidence>
<feature type="domain" description="NEL" evidence="7">
    <location>
        <begin position="1317"/>
        <end position="1642"/>
    </location>
</feature>
<dbReference type="SUPFAM" id="SSF52058">
    <property type="entry name" value="L domain-like"/>
    <property type="match status" value="1"/>
</dbReference>
<keyword evidence="6" id="KW-0964">Secreted</keyword>
<dbReference type="PANTHER" id="PTHR48051">
    <property type="match status" value="1"/>
</dbReference>
<dbReference type="InterPro" id="IPR029487">
    <property type="entry name" value="NEL_dom"/>
</dbReference>
<dbReference type="Pfam" id="PF20178">
    <property type="entry name" value="ToxA_N"/>
    <property type="match status" value="1"/>
</dbReference>
<dbReference type="PANTHER" id="PTHR48051:SF1">
    <property type="entry name" value="RAS SUPPRESSOR PROTEIN 1"/>
    <property type="match status" value="1"/>
</dbReference>
<dbReference type="InterPro" id="IPR046673">
    <property type="entry name" value="ToxA_N"/>
</dbReference>
<dbReference type="Proteomes" id="UP000814126">
    <property type="component" value="Unassembled WGS sequence"/>
</dbReference>
<evidence type="ECO:0000256" key="1">
    <source>
        <dbReference type="ARBA" id="ARBA00000900"/>
    </source>
</evidence>
<keyword evidence="6" id="KW-1035">Host cytoplasm</keyword>
<dbReference type="GO" id="GO:0061630">
    <property type="term" value="F:ubiquitin protein ligase activity"/>
    <property type="evidence" value="ECO:0007669"/>
    <property type="project" value="UniProtKB-EC"/>
</dbReference>
<keyword evidence="6" id="KW-0833">Ubl conjugation pathway</keyword>
<dbReference type="Pfam" id="PF13855">
    <property type="entry name" value="LRR_8"/>
    <property type="match status" value="1"/>
</dbReference>
<name>A0AAP2WFD7_9PSED</name>
<dbReference type="GO" id="GO:0016567">
    <property type="term" value="P:protein ubiquitination"/>
    <property type="evidence" value="ECO:0007669"/>
    <property type="project" value="InterPro"/>
</dbReference>
<feature type="active site" description="Glycyl thioester intermediate" evidence="6">
    <location>
        <position position="1413"/>
    </location>
</feature>